<reference evidence="1 2" key="1">
    <citation type="submission" date="2016-12" db="EMBL/GenBank/DDBJ databases">
        <title>The genomes of Aspergillus section Nigri reveals drivers in fungal speciation.</title>
        <authorList>
            <consortium name="DOE Joint Genome Institute"/>
            <person name="Vesth T.C."/>
            <person name="Nybo J."/>
            <person name="Theobald S."/>
            <person name="Brandl J."/>
            <person name="Frisvad J.C."/>
            <person name="Nielsen K.F."/>
            <person name="Lyhne E.K."/>
            <person name="Kogle M.E."/>
            <person name="Kuo A."/>
            <person name="Riley R."/>
            <person name="Clum A."/>
            <person name="Nolan M."/>
            <person name="Lipzen A."/>
            <person name="Salamov A."/>
            <person name="Henrissat B."/>
            <person name="Wiebenga A."/>
            <person name="De Vries R.P."/>
            <person name="Grigoriev I.V."/>
            <person name="Mortensen U.H."/>
            <person name="Andersen M.R."/>
            <person name="Baker S.E."/>
        </authorList>
    </citation>
    <scope>NUCLEOTIDE SEQUENCE [LARGE SCALE GENOMIC DNA]</scope>
    <source>
        <strain evidence="1 2">CBS 117.55</strain>
    </source>
</reference>
<dbReference type="EMBL" id="MSFL01000018">
    <property type="protein sequence ID" value="PWY77423.1"/>
    <property type="molecule type" value="Genomic_DNA"/>
</dbReference>
<dbReference type="STRING" id="1448321.A0A317VSW9"/>
<organism evidence="1 2">
    <name type="scientific">Aspergillus heteromorphus CBS 117.55</name>
    <dbReference type="NCBI Taxonomy" id="1448321"/>
    <lineage>
        <taxon>Eukaryota</taxon>
        <taxon>Fungi</taxon>
        <taxon>Dikarya</taxon>
        <taxon>Ascomycota</taxon>
        <taxon>Pezizomycotina</taxon>
        <taxon>Eurotiomycetes</taxon>
        <taxon>Eurotiomycetidae</taxon>
        <taxon>Eurotiales</taxon>
        <taxon>Aspergillaceae</taxon>
        <taxon>Aspergillus</taxon>
        <taxon>Aspergillus subgen. Circumdati</taxon>
    </lineage>
</organism>
<dbReference type="RefSeq" id="XP_025397996.1">
    <property type="nucleotide sequence ID" value="XM_025545425.1"/>
</dbReference>
<sequence>MPTPPESPRRKEMRVALRALINQVIPVKQPSIPPGMIPAIHFSPMDLDLDVESSSGPIFFAPYPATLFPDPDDNYDRAMETKYTDFDSISLDFRDPMTSARAIDHYLLSYASYCSMTKYCKPEDDSWSTVSLEEVPFVGLYQYNYPEYGSTGVLQVRDGSSTHLKAFI</sequence>
<evidence type="ECO:0000313" key="2">
    <source>
        <dbReference type="Proteomes" id="UP000247233"/>
    </source>
</evidence>
<dbReference type="VEuPathDB" id="FungiDB:BO70DRAFT_380681"/>
<accession>A0A317VSW9</accession>
<dbReference type="GeneID" id="37067662"/>
<name>A0A317VSW9_9EURO</name>
<comment type="caution">
    <text evidence="1">The sequence shown here is derived from an EMBL/GenBank/DDBJ whole genome shotgun (WGS) entry which is preliminary data.</text>
</comment>
<dbReference type="AlphaFoldDB" id="A0A317VSW9"/>
<protein>
    <submittedName>
        <fullName evidence="1">Uncharacterized protein</fullName>
    </submittedName>
</protein>
<dbReference type="Proteomes" id="UP000247233">
    <property type="component" value="Unassembled WGS sequence"/>
</dbReference>
<evidence type="ECO:0000313" key="1">
    <source>
        <dbReference type="EMBL" id="PWY77423.1"/>
    </source>
</evidence>
<gene>
    <name evidence="1" type="ORF">BO70DRAFT_380681</name>
</gene>
<dbReference type="OrthoDB" id="4177740at2759"/>
<proteinExistence type="predicted"/>
<keyword evidence="2" id="KW-1185">Reference proteome</keyword>